<protein>
    <submittedName>
        <fullName evidence="1">Uncharacterized protein</fullName>
    </submittedName>
</protein>
<comment type="caution">
    <text evidence="1">The sequence shown here is derived from an EMBL/GenBank/DDBJ whole genome shotgun (WGS) entry which is preliminary data.</text>
</comment>
<reference evidence="1 2" key="1">
    <citation type="journal article" date="2021" name="Hortic Res">
        <title>High-quality reference genome and annotation aids understanding of berry development for evergreen blueberry (Vaccinium darrowii).</title>
        <authorList>
            <person name="Yu J."/>
            <person name="Hulse-Kemp A.M."/>
            <person name="Babiker E."/>
            <person name="Staton M."/>
        </authorList>
    </citation>
    <scope>NUCLEOTIDE SEQUENCE [LARGE SCALE GENOMIC DNA]</scope>
    <source>
        <strain evidence="2">cv. NJ 8807/NJ 8810</strain>
        <tissue evidence="1">Young leaf</tissue>
    </source>
</reference>
<keyword evidence="2" id="KW-1185">Reference proteome</keyword>
<sequence length="1074" mass="117787">MAASLNSSQFSFCLFPNLSKPKLNSSLPFKSRNPAKAITISVPKTQTFQLFFSKSDDGYLYCAGLGIHDLIDTNFEAYGEAPEGLKPVVGYVINAINSLDILEHLRILGCGVVLVSGNELRVALESGFHRERCIFDGNGKLEDLVLAAQEGVFVSTESESDLGNIVSAARRAGKKANVLLRINPNVDPKVLAYPAAGDKNCNIGIINEKLQGFLDSVKAHRNELKLVGAHCHLGSSITKVDIFRDAAFLMVNYIGQIHDQGFEMEYLIIGGGPGIDYYHTGAVLLTSRDLIDTARRLPIADICCLVNPVTETNRTKKCGAVLGSMSELVRPNLYVANQHGGMETFLVTSESVTEGHPDKLCDQISDKVVDACLEQDPDSKVTCETWTKNNMVGVVGKITTRANVDFEKLIRDTCRDVGYVSDDFGLDADACKVLVNIEQQSPDIAHGIDGHLTKHPEKIGAGDQGNMFGYATDETPERMPLSHILATKLAARLAIVRKNGTCPWLRPDGKTQVTIEYFNDNGAMVPIRVHTVVISTQHDETVTNDEIEAVLMEHSRLWMLEGGRVLMRNQPGLAPKAAFDPARCTSNGNMKLLEDLVLAAPEGILINADSEFDLNNIVSAARIAGKKVNVLRRINPDVDPQVDIFLDAAVLLVNYIDQIWDQGFETDYLNIGGQLGIDYQTGAVLPTFSDLIEVRELVLTRDLDHIIEPGRSPFADICCLVYPVTEPNGTKKCAAISELFSPSPYGAYQGPHIPNLLRAPKGVRPALCLDVVKGHPNAPKLVVTDFHHSSTIAKLGKRETFLYTSESVTEGHPDKLIDQIYYKIVDACLEQDPDSKMTSFQVCIKNNKIMVFGEITTKARVDYEKIVRQTCLDVGYVSEKVGLDANQCEALISIEQQSADIAQEVHSHTPKHPEDVGASDKVLVFGQLVANNATARMDHFRKEGTYIWLSPAGKARVTCEYTDINGVEPIRVHTVEIITQHDETVTKDGIDAAEFMERVIKPVIPEKYLDEKTNFNLILSNHFVPGGRCGHAGQQINLHLKRGDNGRFHMGGGEGPKVGETPGVKFLQFKPGKG</sequence>
<name>A0ACB7X1E4_9ERIC</name>
<evidence type="ECO:0000313" key="2">
    <source>
        <dbReference type="Proteomes" id="UP000828048"/>
    </source>
</evidence>
<organism evidence="1 2">
    <name type="scientific">Vaccinium darrowii</name>
    <dbReference type="NCBI Taxonomy" id="229202"/>
    <lineage>
        <taxon>Eukaryota</taxon>
        <taxon>Viridiplantae</taxon>
        <taxon>Streptophyta</taxon>
        <taxon>Embryophyta</taxon>
        <taxon>Tracheophyta</taxon>
        <taxon>Spermatophyta</taxon>
        <taxon>Magnoliopsida</taxon>
        <taxon>eudicotyledons</taxon>
        <taxon>Gunneridae</taxon>
        <taxon>Pentapetalae</taxon>
        <taxon>asterids</taxon>
        <taxon>Ericales</taxon>
        <taxon>Ericaceae</taxon>
        <taxon>Vaccinioideae</taxon>
        <taxon>Vaccinieae</taxon>
        <taxon>Vaccinium</taxon>
    </lineage>
</organism>
<dbReference type="EMBL" id="CM037152">
    <property type="protein sequence ID" value="KAH7834463.1"/>
    <property type="molecule type" value="Genomic_DNA"/>
</dbReference>
<proteinExistence type="predicted"/>
<accession>A0ACB7X1E4</accession>
<gene>
    <name evidence="1" type="ORF">Vadar_016260</name>
</gene>
<evidence type="ECO:0000313" key="1">
    <source>
        <dbReference type="EMBL" id="KAH7834463.1"/>
    </source>
</evidence>
<dbReference type="Proteomes" id="UP000828048">
    <property type="component" value="Chromosome 2"/>
</dbReference>